<proteinExistence type="predicted"/>
<feature type="region of interest" description="Disordered" evidence="1">
    <location>
        <begin position="190"/>
        <end position="216"/>
    </location>
</feature>
<feature type="compositionally biased region" description="Basic and acidic residues" evidence="1">
    <location>
        <begin position="206"/>
        <end position="216"/>
    </location>
</feature>
<protein>
    <submittedName>
        <fullName evidence="2">Uncharacterized protein</fullName>
    </submittedName>
</protein>
<dbReference type="RefSeq" id="WP_091400909.1">
    <property type="nucleotide sequence ID" value="NZ_FMCR01000003.1"/>
</dbReference>
<dbReference type="Proteomes" id="UP000198864">
    <property type="component" value="Unassembled WGS sequence"/>
</dbReference>
<sequence length="295" mass="31077">MGAIIGLIGVIVTVIIYVLQTASSKPDGGTDIRSGSGNVQAGSGNVQAESGNCVIQGGTGNNCQVAPPLPPPAADPLAVNPGWPTIRNCDGSTLTAMLKGGLTPDLVPPSSTEDFRTTMVNKGGASFGTGHLYLTMTVVDDSTVQIEEIKPLFFRTTPMLPAWVYDSLGGCGGDSYSRVFDLNLDRKTFTDQGLPTDEPGDPLPNTRREPLGPSFHVERDDPAEVRIDASACDAAYYEWGLRIKYVAEGRTFTKEIGSPAEPFRSIGSGGSRVSAYTLASATELKKSEPVASECD</sequence>
<dbReference type="AlphaFoldDB" id="A0A1C4XGH3"/>
<accession>A0A1C4XGH3</accession>
<gene>
    <name evidence="2" type="ORF">GA0070561_3382</name>
</gene>
<reference evidence="2 3" key="1">
    <citation type="submission" date="2016-06" db="EMBL/GenBank/DDBJ databases">
        <authorList>
            <person name="Kjaerup R.B."/>
            <person name="Dalgaard T.S."/>
            <person name="Juul-Madsen H.R."/>
        </authorList>
    </citation>
    <scope>NUCLEOTIDE SEQUENCE [LARGE SCALE GENOMIC DNA]</scope>
    <source>
        <strain evidence="2 3">DSM 44871</strain>
    </source>
</reference>
<evidence type="ECO:0000313" key="3">
    <source>
        <dbReference type="Proteomes" id="UP000198864"/>
    </source>
</evidence>
<evidence type="ECO:0000256" key="1">
    <source>
        <dbReference type="SAM" id="MobiDB-lite"/>
    </source>
</evidence>
<dbReference type="EMBL" id="FMCR01000003">
    <property type="protein sequence ID" value="SCF07432.1"/>
    <property type="molecule type" value="Genomic_DNA"/>
</dbReference>
<evidence type="ECO:0000313" key="2">
    <source>
        <dbReference type="EMBL" id="SCF07432.1"/>
    </source>
</evidence>
<name>A0A1C4XGH3_9ACTN</name>
<organism evidence="2 3">
    <name type="scientific">Micromonospora saelicesensis</name>
    <dbReference type="NCBI Taxonomy" id="285676"/>
    <lineage>
        <taxon>Bacteria</taxon>
        <taxon>Bacillati</taxon>
        <taxon>Actinomycetota</taxon>
        <taxon>Actinomycetes</taxon>
        <taxon>Micromonosporales</taxon>
        <taxon>Micromonosporaceae</taxon>
        <taxon>Micromonospora</taxon>
    </lineage>
</organism>